<dbReference type="InterPro" id="IPR018908">
    <property type="entry name" value="TMEM234"/>
</dbReference>
<dbReference type="InterPro" id="IPR000390">
    <property type="entry name" value="Small_drug/metabolite_transptr"/>
</dbReference>
<dbReference type="PANTHER" id="PTHR30561">
    <property type="entry name" value="SMR FAMILY PROTON-DEPENDENT DRUG EFFLUX TRANSPORTER SUGE"/>
    <property type="match status" value="1"/>
</dbReference>
<evidence type="ECO:0000256" key="5">
    <source>
        <dbReference type="ARBA" id="ARBA00023136"/>
    </source>
</evidence>
<comment type="subcellular location">
    <subcellularLocation>
        <location evidence="1">Cell membrane</location>
        <topology evidence="1">Multi-pass membrane protein</topology>
    </subcellularLocation>
</comment>
<keyword evidence="8" id="KW-1185">Reference proteome</keyword>
<evidence type="ECO:0000313" key="7">
    <source>
        <dbReference type="EMBL" id="SFH06305.1"/>
    </source>
</evidence>
<dbReference type="RefSeq" id="WP_092103537.1">
    <property type="nucleotide sequence ID" value="NZ_FOOT01000005.1"/>
</dbReference>
<dbReference type="STRING" id="1436961.SAMN05421739_105273"/>
<dbReference type="GO" id="GO:0005886">
    <property type="term" value="C:plasma membrane"/>
    <property type="evidence" value="ECO:0007669"/>
    <property type="project" value="UniProtKB-SubCell"/>
</dbReference>
<keyword evidence="5 6" id="KW-0472">Membrane</keyword>
<reference evidence="8" key="1">
    <citation type="submission" date="2016-10" db="EMBL/GenBank/DDBJ databases">
        <authorList>
            <person name="Varghese N."/>
            <person name="Submissions S."/>
        </authorList>
    </citation>
    <scope>NUCLEOTIDE SEQUENCE [LARGE SCALE GENOMIC DNA]</scope>
    <source>
        <strain evidence="8">LP51</strain>
    </source>
</reference>
<keyword evidence="3 6" id="KW-0812">Transmembrane</keyword>
<dbReference type="Pfam" id="PF10639">
    <property type="entry name" value="TMEM234"/>
    <property type="match status" value="1"/>
</dbReference>
<dbReference type="Gene3D" id="1.10.3730.20">
    <property type="match status" value="1"/>
</dbReference>
<dbReference type="PANTHER" id="PTHR30561:SF9">
    <property type="entry name" value="4-AMINO-4-DEOXY-L-ARABINOSE-PHOSPHOUNDECAPRENOL FLIPPASE SUBUNIT ARNF-RELATED"/>
    <property type="match status" value="1"/>
</dbReference>
<gene>
    <name evidence="7" type="ORF">SAMN05421739_105273</name>
</gene>
<proteinExistence type="predicted"/>
<protein>
    <submittedName>
        <fullName evidence="7">Multidrug transporter EmrE</fullName>
    </submittedName>
</protein>
<dbReference type="Proteomes" id="UP000198724">
    <property type="component" value="Unassembled WGS sequence"/>
</dbReference>
<evidence type="ECO:0000256" key="4">
    <source>
        <dbReference type="ARBA" id="ARBA00022989"/>
    </source>
</evidence>
<feature type="transmembrane region" description="Helical" evidence="6">
    <location>
        <begin position="42"/>
        <end position="64"/>
    </location>
</feature>
<dbReference type="InterPro" id="IPR037185">
    <property type="entry name" value="EmrE-like"/>
</dbReference>
<evidence type="ECO:0000256" key="1">
    <source>
        <dbReference type="ARBA" id="ARBA00004651"/>
    </source>
</evidence>
<organism evidence="7 8">
    <name type="scientific">Pontibacter chinhatensis</name>
    <dbReference type="NCBI Taxonomy" id="1436961"/>
    <lineage>
        <taxon>Bacteria</taxon>
        <taxon>Pseudomonadati</taxon>
        <taxon>Bacteroidota</taxon>
        <taxon>Cytophagia</taxon>
        <taxon>Cytophagales</taxon>
        <taxon>Hymenobacteraceae</taxon>
        <taxon>Pontibacter</taxon>
    </lineage>
</organism>
<sequence>MSKTILYILLYAAFNVSGAALIKYQLKGKSLETIGEWLRLMLNLPFVAAFILIVFSALAFFKALSTNNFSLIIPIATGINFILTIGVGYYLFQDRLSMLSFVGFILIITGIIVLSINNQAHA</sequence>
<accession>A0A1I2WYF6</accession>
<evidence type="ECO:0000313" key="8">
    <source>
        <dbReference type="Proteomes" id="UP000198724"/>
    </source>
</evidence>
<dbReference type="GO" id="GO:0022857">
    <property type="term" value="F:transmembrane transporter activity"/>
    <property type="evidence" value="ECO:0007669"/>
    <property type="project" value="InterPro"/>
</dbReference>
<feature type="transmembrane region" description="Helical" evidence="6">
    <location>
        <begin position="71"/>
        <end position="92"/>
    </location>
</feature>
<keyword evidence="4 6" id="KW-1133">Transmembrane helix</keyword>
<evidence type="ECO:0000256" key="6">
    <source>
        <dbReference type="SAM" id="Phobius"/>
    </source>
</evidence>
<dbReference type="SUPFAM" id="SSF103481">
    <property type="entry name" value="Multidrug resistance efflux transporter EmrE"/>
    <property type="match status" value="1"/>
</dbReference>
<name>A0A1I2WYF6_9BACT</name>
<dbReference type="OrthoDB" id="853149at2"/>
<feature type="transmembrane region" description="Helical" evidence="6">
    <location>
        <begin position="98"/>
        <end position="116"/>
    </location>
</feature>
<evidence type="ECO:0000256" key="2">
    <source>
        <dbReference type="ARBA" id="ARBA00022475"/>
    </source>
</evidence>
<dbReference type="AlphaFoldDB" id="A0A1I2WYF6"/>
<evidence type="ECO:0000256" key="3">
    <source>
        <dbReference type="ARBA" id="ARBA00022692"/>
    </source>
</evidence>
<dbReference type="EMBL" id="FOOT01000005">
    <property type="protein sequence ID" value="SFH06305.1"/>
    <property type="molecule type" value="Genomic_DNA"/>
</dbReference>
<keyword evidence="2" id="KW-1003">Cell membrane</keyword>